<reference evidence="1 2" key="1">
    <citation type="submission" date="2016-10" db="EMBL/GenBank/DDBJ databases">
        <authorList>
            <person name="de Groot N.N."/>
        </authorList>
    </citation>
    <scope>NUCLEOTIDE SEQUENCE [LARGE SCALE GENOMIC DNA]</scope>
    <source>
        <strain evidence="2">EB21,IBRC-M 10013,KCTC 4048</strain>
    </source>
</reference>
<organism evidence="1 2">
    <name type="scientific">Haloarchaeobius iranensis</name>
    <dbReference type="NCBI Taxonomy" id="996166"/>
    <lineage>
        <taxon>Archaea</taxon>
        <taxon>Methanobacteriati</taxon>
        <taxon>Methanobacteriota</taxon>
        <taxon>Stenosarchaea group</taxon>
        <taxon>Halobacteria</taxon>
        <taxon>Halobacteriales</taxon>
        <taxon>Halorubellaceae</taxon>
        <taxon>Haloarchaeobius</taxon>
    </lineage>
</organism>
<dbReference type="NCBIfam" id="NF041912">
    <property type="entry name" value="HVO_0758"/>
    <property type="match status" value="1"/>
</dbReference>
<dbReference type="Proteomes" id="UP000199370">
    <property type="component" value="Unassembled WGS sequence"/>
</dbReference>
<dbReference type="Pfam" id="PF23137">
    <property type="entry name" value="HVO_0758"/>
    <property type="match status" value="1"/>
</dbReference>
<evidence type="ECO:0000313" key="1">
    <source>
        <dbReference type="EMBL" id="SDM44423.1"/>
    </source>
</evidence>
<dbReference type="RefSeq" id="WP_175526347.1">
    <property type="nucleotide sequence ID" value="NZ_FNIA01000002.1"/>
</dbReference>
<accession>A0A1G9T9K2</accession>
<evidence type="ECO:0000313" key="2">
    <source>
        <dbReference type="Proteomes" id="UP000199370"/>
    </source>
</evidence>
<name>A0A1G9T9K2_9EURY</name>
<dbReference type="OrthoDB" id="165399at2157"/>
<dbReference type="AlphaFoldDB" id="A0A1G9T9K2"/>
<dbReference type="InterPro" id="IPR049697">
    <property type="entry name" value="HVO_0758-like"/>
</dbReference>
<evidence type="ECO:0008006" key="3">
    <source>
        <dbReference type="Google" id="ProtNLM"/>
    </source>
</evidence>
<sequence>MKSVRKALRDGTLEKDTYERLNCAECKKTLKTKNDPDEVGTVRVCPDCGGEWKEIR</sequence>
<dbReference type="EMBL" id="FNIA01000002">
    <property type="protein sequence ID" value="SDM44423.1"/>
    <property type="molecule type" value="Genomic_DNA"/>
</dbReference>
<protein>
    <recommendedName>
        <fullName evidence="3">Transcription factor zinc-finger domain-containing protein</fullName>
    </recommendedName>
</protein>
<dbReference type="STRING" id="996166.SAMN05192554_102223"/>
<proteinExistence type="predicted"/>
<keyword evidence="2" id="KW-1185">Reference proteome</keyword>
<gene>
    <name evidence="1" type="ORF">SAMN05192554_102223</name>
</gene>